<feature type="domain" description="MEIS N-terminal" evidence="3">
    <location>
        <begin position="73"/>
        <end position="137"/>
    </location>
</feature>
<accession>A0A9P0AII7</accession>
<organism evidence="4 5">
    <name type="scientific">Bemisia tabaci</name>
    <name type="common">Sweetpotato whitefly</name>
    <name type="synonym">Aleurodes tabaci</name>
    <dbReference type="NCBI Taxonomy" id="7038"/>
    <lineage>
        <taxon>Eukaryota</taxon>
        <taxon>Metazoa</taxon>
        <taxon>Ecdysozoa</taxon>
        <taxon>Arthropoda</taxon>
        <taxon>Hexapoda</taxon>
        <taxon>Insecta</taxon>
        <taxon>Pterygota</taxon>
        <taxon>Neoptera</taxon>
        <taxon>Paraneoptera</taxon>
        <taxon>Hemiptera</taxon>
        <taxon>Sternorrhyncha</taxon>
        <taxon>Aleyrodoidea</taxon>
        <taxon>Aleyrodidae</taxon>
        <taxon>Aleyrodinae</taxon>
        <taxon>Bemisia</taxon>
    </lineage>
</organism>
<dbReference type="InterPro" id="IPR032453">
    <property type="entry name" value="PKNOX/Meis_N"/>
</dbReference>
<evidence type="ECO:0000313" key="4">
    <source>
        <dbReference type="EMBL" id="CAH0392019.1"/>
    </source>
</evidence>
<keyword evidence="5" id="KW-1185">Reference proteome</keyword>
<evidence type="ECO:0000313" key="5">
    <source>
        <dbReference type="Proteomes" id="UP001152759"/>
    </source>
</evidence>
<sequence>MRRWKSKHWTKQYDESGLHGYMDSPDVAGGMYDAHRPGGPLQGMTPSHVNHSIGGGMFQPSNHVVNPVISDAHKRDKVAIYGHPLFPLLTLIFEKCELATCTPRDPGVAGGDVCSSESFTEDVAIFSKQPKQLVRKPINRESGKTPETALSSREVTMAGGTAARLAREKSWSKN</sequence>
<reference evidence="4" key="1">
    <citation type="submission" date="2021-12" db="EMBL/GenBank/DDBJ databases">
        <authorList>
            <person name="King R."/>
        </authorList>
    </citation>
    <scope>NUCLEOTIDE SEQUENCE</scope>
</reference>
<dbReference type="Pfam" id="PF16493">
    <property type="entry name" value="Meis_PKNOX_N"/>
    <property type="match status" value="1"/>
</dbReference>
<protein>
    <recommendedName>
        <fullName evidence="3">MEIS N-terminal domain-containing protein</fullName>
    </recommendedName>
</protein>
<feature type="compositionally biased region" description="Basic and acidic residues" evidence="2">
    <location>
        <begin position="165"/>
        <end position="174"/>
    </location>
</feature>
<dbReference type="Proteomes" id="UP001152759">
    <property type="component" value="Chromosome 6"/>
</dbReference>
<dbReference type="AlphaFoldDB" id="A0A9P0AII7"/>
<keyword evidence="1" id="KW-0539">Nucleus</keyword>
<dbReference type="EMBL" id="OU963867">
    <property type="protein sequence ID" value="CAH0392019.1"/>
    <property type="molecule type" value="Genomic_DNA"/>
</dbReference>
<evidence type="ECO:0000256" key="1">
    <source>
        <dbReference type="ARBA" id="ARBA00023242"/>
    </source>
</evidence>
<name>A0A9P0AII7_BEMTA</name>
<evidence type="ECO:0000256" key="2">
    <source>
        <dbReference type="SAM" id="MobiDB-lite"/>
    </source>
</evidence>
<proteinExistence type="predicted"/>
<evidence type="ECO:0000259" key="3">
    <source>
        <dbReference type="Pfam" id="PF16493"/>
    </source>
</evidence>
<gene>
    <name evidence="4" type="ORF">BEMITA_LOCUS10578</name>
</gene>
<feature type="region of interest" description="Disordered" evidence="2">
    <location>
        <begin position="135"/>
        <end position="174"/>
    </location>
</feature>